<name>A0A0B6YLW4_9EUPU</name>
<accession>A0A0B6YLW4</accession>
<organism evidence="1">
    <name type="scientific">Arion vulgaris</name>
    <dbReference type="NCBI Taxonomy" id="1028688"/>
    <lineage>
        <taxon>Eukaryota</taxon>
        <taxon>Metazoa</taxon>
        <taxon>Spiralia</taxon>
        <taxon>Lophotrochozoa</taxon>
        <taxon>Mollusca</taxon>
        <taxon>Gastropoda</taxon>
        <taxon>Heterobranchia</taxon>
        <taxon>Euthyneura</taxon>
        <taxon>Panpulmonata</taxon>
        <taxon>Eupulmonata</taxon>
        <taxon>Stylommatophora</taxon>
        <taxon>Helicina</taxon>
        <taxon>Arionoidea</taxon>
        <taxon>Arionidae</taxon>
        <taxon>Arion</taxon>
    </lineage>
</organism>
<dbReference type="AlphaFoldDB" id="A0A0B6YLW4"/>
<sequence>MFLNFCLPRRENELKILWCKRTVSNIHARTASIFPYKMPPGVYQPLTALLVHAREKNDDYLQ</sequence>
<protein>
    <submittedName>
        <fullName evidence="1">Uncharacterized protein</fullName>
    </submittedName>
</protein>
<dbReference type="EMBL" id="HACG01010349">
    <property type="protein sequence ID" value="CEK57214.1"/>
    <property type="molecule type" value="Transcribed_RNA"/>
</dbReference>
<proteinExistence type="predicted"/>
<reference evidence="1" key="1">
    <citation type="submission" date="2014-12" db="EMBL/GenBank/DDBJ databases">
        <title>Insight into the proteome of Arion vulgaris.</title>
        <authorList>
            <person name="Aradska J."/>
            <person name="Bulat T."/>
            <person name="Smidak R."/>
            <person name="Sarate P."/>
            <person name="Gangsoo J."/>
            <person name="Sialana F."/>
            <person name="Bilban M."/>
            <person name="Lubec G."/>
        </authorList>
    </citation>
    <scope>NUCLEOTIDE SEQUENCE</scope>
    <source>
        <tissue evidence="1">Skin</tissue>
    </source>
</reference>
<gene>
    <name evidence="1" type="primary">ORF29569</name>
</gene>
<evidence type="ECO:0000313" key="1">
    <source>
        <dbReference type="EMBL" id="CEK57214.1"/>
    </source>
</evidence>